<comment type="similarity">
    <text evidence="2">Belongs to the band 7/mec-2 family. HflK subfamily.</text>
</comment>
<dbReference type="CDD" id="cd03404">
    <property type="entry name" value="SPFH_HflK"/>
    <property type="match status" value="1"/>
</dbReference>
<organism evidence="8">
    <name type="scientific">hydrocarbon metagenome</name>
    <dbReference type="NCBI Taxonomy" id="938273"/>
    <lineage>
        <taxon>unclassified sequences</taxon>
        <taxon>metagenomes</taxon>
        <taxon>ecological metagenomes</taxon>
    </lineage>
</organism>
<sequence>MNWDWEKLQEQKRRQGPTPPDFGRLGDEFKRLADLKSRLPGGPKVVVLAVAVLWLASGIYIVEPDETGVVQRFGAYAYSTGPGPHYHLPYPIETVQTPKVSQVRRIEVGFRTVGTREGQGQQFRDVPEESLMLTGDENIVDVQFIVQYQISDPINYLFRLDRPDETLKNAAEAAMREVIGNDKIDSALTDGKVEIQNNTMTLLQRMMDKYESGIDVVAVQLQDVHPPRDVVDAFKDVASAREDRVRLVNEAEAYRNDILPKARGQAAAMENQALAYKDQAVRKAKGEASRFSALAAEYAKAPDVTRERLYLENMETILKNPALDKIILSDEALKQAVPYLPLEAGTRRVPRSEPETGKALRQDGGN</sequence>
<evidence type="ECO:0000256" key="4">
    <source>
        <dbReference type="ARBA" id="ARBA00022989"/>
    </source>
</evidence>
<dbReference type="InterPro" id="IPR010201">
    <property type="entry name" value="HflK"/>
</dbReference>
<feature type="region of interest" description="Disordered" evidence="6">
    <location>
        <begin position="1"/>
        <end position="25"/>
    </location>
</feature>
<comment type="subcellular location">
    <subcellularLocation>
        <location evidence="1">Membrane</location>
    </subcellularLocation>
</comment>
<dbReference type="SMART" id="SM00244">
    <property type="entry name" value="PHB"/>
    <property type="match status" value="1"/>
</dbReference>
<evidence type="ECO:0000256" key="5">
    <source>
        <dbReference type="ARBA" id="ARBA00023136"/>
    </source>
</evidence>
<dbReference type="InterPro" id="IPR001107">
    <property type="entry name" value="Band_7"/>
</dbReference>
<dbReference type="EMBL" id="LNQE01000088">
    <property type="protein sequence ID" value="KUG29413.1"/>
    <property type="molecule type" value="Genomic_DNA"/>
</dbReference>
<evidence type="ECO:0000259" key="7">
    <source>
        <dbReference type="SMART" id="SM00244"/>
    </source>
</evidence>
<evidence type="ECO:0000256" key="1">
    <source>
        <dbReference type="ARBA" id="ARBA00004370"/>
    </source>
</evidence>
<feature type="domain" description="Band 7" evidence="7">
    <location>
        <begin position="57"/>
        <end position="238"/>
    </location>
</feature>
<evidence type="ECO:0000313" key="8">
    <source>
        <dbReference type="EMBL" id="KUG29413.1"/>
    </source>
</evidence>
<keyword evidence="5" id="KW-0472">Membrane</keyword>
<comment type="caution">
    <text evidence="8">The sequence shown here is derived from an EMBL/GenBank/DDBJ whole genome shotgun (WGS) entry which is preliminary data.</text>
</comment>
<keyword evidence="3" id="KW-0812">Transmembrane</keyword>
<feature type="compositionally biased region" description="Basic and acidic residues" evidence="6">
    <location>
        <begin position="350"/>
        <end position="366"/>
    </location>
</feature>
<name>A0A0W8G8D0_9ZZZZ</name>
<evidence type="ECO:0000256" key="3">
    <source>
        <dbReference type="ARBA" id="ARBA00022692"/>
    </source>
</evidence>
<evidence type="ECO:0000256" key="6">
    <source>
        <dbReference type="SAM" id="MobiDB-lite"/>
    </source>
</evidence>
<dbReference type="InterPro" id="IPR036013">
    <property type="entry name" value="Band_7/SPFH_dom_sf"/>
</dbReference>
<dbReference type="InterPro" id="IPR050710">
    <property type="entry name" value="Band7/mec-2_domain"/>
</dbReference>
<dbReference type="PANTHER" id="PTHR43327">
    <property type="entry name" value="STOMATIN-LIKE PROTEIN 2, MITOCHONDRIAL"/>
    <property type="match status" value="1"/>
</dbReference>
<dbReference type="NCBIfam" id="TIGR01933">
    <property type="entry name" value="hflK"/>
    <property type="match status" value="1"/>
</dbReference>
<gene>
    <name evidence="8" type="ORF">ASZ90_000691</name>
</gene>
<feature type="compositionally biased region" description="Basic and acidic residues" evidence="6">
    <location>
        <begin position="1"/>
        <end position="13"/>
    </location>
</feature>
<evidence type="ECO:0000256" key="2">
    <source>
        <dbReference type="ARBA" id="ARBA00006971"/>
    </source>
</evidence>
<feature type="region of interest" description="Disordered" evidence="6">
    <location>
        <begin position="345"/>
        <end position="366"/>
    </location>
</feature>
<dbReference type="GO" id="GO:0016020">
    <property type="term" value="C:membrane"/>
    <property type="evidence" value="ECO:0007669"/>
    <property type="project" value="UniProtKB-SubCell"/>
</dbReference>
<accession>A0A0W8G8D0</accession>
<proteinExistence type="inferred from homology"/>
<reference evidence="8" key="1">
    <citation type="journal article" date="2015" name="Proc. Natl. Acad. Sci. U.S.A.">
        <title>Networks of energetic and metabolic interactions define dynamics in microbial communities.</title>
        <authorList>
            <person name="Embree M."/>
            <person name="Liu J.K."/>
            <person name="Al-Bassam M.M."/>
            <person name="Zengler K."/>
        </authorList>
    </citation>
    <scope>NUCLEOTIDE SEQUENCE</scope>
</reference>
<dbReference type="Pfam" id="PF01145">
    <property type="entry name" value="Band_7"/>
    <property type="match status" value="1"/>
</dbReference>
<dbReference type="PANTHER" id="PTHR43327:SF2">
    <property type="entry name" value="MODULATOR OF FTSH PROTEASE HFLK"/>
    <property type="match status" value="1"/>
</dbReference>
<protein>
    <submittedName>
        <fullName evidence="8">Hflk protein</fullName>
    </submittedName>
</protein>
<dbReference type="SUPFAM" id="SSF117892">
    <property type="entry name" value="Band 7/SPFH domain"/>
    <property type="match status" value="1"/>
</dbReference>
<dbReference type="AlphaFoldDB" id="A0A0W8G8D0"/>
<dbReference type="Gene3D" id="3.30.479.30">
    <property type="entry name" value="Band 7 domain"/>
    <property type="match status" value="1"/>
</dbReference>
<keyword evidence="4" id="KW-1133">Transmembrane helix</keyword>